<accession>A0A7W1T922</accession>
<comment type="caution">
    <text evidence="3">The sequence shown here is derived from an EMBL/GenBank/DDBJ whole genome shotgun (WGS) entry which is preliminary data.</text>
</comment>
<dbReference type="AlphaFoldDB" id="A0A7W1T922"/>
<dbReference type="CDD" id="cd05237">
    <property type="entry name" value="UDP_invert_4-6DH_SDR_e"/>
    <property type="match status" value="1"/>
</dbReference>
<sequence length="467" mass="52719">MVLKRTIIIGGGEAANYVFHTLTSRAISEYQIIGLLDDSSDVKLNKIPRLGGLDQLEKVVRNEDITCVLLAIPSLEQTKRKQILDTCISLQIETQVLPTLQDIFAEKEKITMRPVVYQDIIERDEFELDYQKVARMVKDKTILVTGAGGSIGSEITRQIMRGNPKKLILLGHGEASIYNIHRELGKVDSPVELVSCIADIQNKERLTAIFETHRPDIVYHAAAHKHVPLMEENSTEAVANNAQGTWNLTEVADAYNVDKFVMISTDKAVKPTTVMGASKRIAEKIVQLFNQMSQTNFCVVRFGNVLGSRGSVVPLFHDQICNGEPVTLTHPDMERYFMTIPEASKLVIQASMLTVGGEIFVLDMGAPIKILDVIHKLIDLTGRKRETVPIEFIGIRKGEKVQEELFENHDKKPVLIFDKIFVGEDNPHPAELMRIKNLLVNYMDFAEEERKKQLFGLVELDWRYEKI</sequence>
<dbReference type="PANTHER" id="PTHR43318">
    <property type="entry name" value="UDP-N-ACETYLGLUCOSAMINE 4,6-DEHYDRATASE"/>
    <property type="match status" value="1"/>
</dbReference>
<dbReference type="Pfam" id="PF13727">
    <property type="entry name" value="CoA_binding_3"/>
    <property type="match status" value="1"/>
</dbReference>
<feature type="domain" description="Polysaccharide biosynthesis protein CapD-like" evidence="2">
    <location>
        <begin position="142"/>
        <end position="422"/>
    </location>
</feature>
<protein>
    <submittedName>
        <fullName evidence="3">Polysaccharide biosynthesis protein</fullName>
    </submittedName>
</protein>
<proteinExistence type="inferred from homology"/>
<dbReference type="Proteomes" id="UP000548787">
    <property type="component" value="Unassembled WGS sequence"/>
</dbReference>
<dbReference type="SUPFAM" id="SSF51735">
    <property type="entry name" value="NAD(P)-binding Rossmann-fold domains"/>
    <property type="match status" value="1"/>
</dbReference>
<dbReference type="PANTHER" id="PTHR43318:SF1">
    <property type="entry name" value="POLYSACCHARIDE BIOSYNTHESIS PROTEIN EPSC-RELATED"/>
    <property type="match status" value="1"/>
</dbReference>
<keyword evidence="4" id="KW-1185">Reference proteome</keyword>
<reference evidence="3 4" key="1">
    <citation type="submission" date="2020-05" db="EMBL/GenBank/DDBJ databases">
        <authorList>
            <person name="Carlin C.R."/>
        </authorList>
    </citation>
    <scope>NUCLEOTIDE SEQUENCE [LARGE SCALE GENOMIC DNA]</scope>
    <source>
        <strain evidence="3 4">FSL W9-0585</strain>
    </source>
</reference>
<evidence type="ECO:0000313" key="3">
    <source>
        <dbReference type="EMBL" id="MBA3927621.1"/>
    </source>
</evidence>
<comment type="similarity">
    <text evidence="1">Belongs to the polysaccharide synthase family.</text>
</comment>
<dbReference type="RefSeq" id="WP_181677702.1">
    <property type="nucleotide sequence ID" value="NZ_JABJVM010000022.1"/>
</dbReference>
<dbReference type="InterPro" id="IPR036291">
    <property type="entry name" value="NAD(P)-bd_dom_sf"/>
</dbReference>
<dbReference type="InterPro" id="IPR003869">
    <property type="entry name" value="Polysac_CapD-like"/>
</dbReference>
<dbReference type="InterPro" id="IPR051203">
    <property type="entry name" value="Polysaccharide_Synthase-Rel"/>
</dbReference>
<evidence type="ECO:0000313" key="4">
    <source>
        <dbReference type="Proteomes" id="UP000548787"/>
    </source>
</evidence>
<evidence type="ECO:0000256" key="1">
    <source>
        <dbReference type="ARBA" id="ARBA00007430"/>
    </source>
</evidence>
<name>A0A7W1T922_9LIST</name>
<dbReference type="Gene3D" id="3.40.50.720">
    <property type="entry name" value="NAD(P)-binding Rossmann-like Domain"/>
    <property type="match status" value="2"/>
</dbReference>
<evidence type="ECO:0000259" key="2">
    <source>
        <dbReference type="Pfam" id="PF02719"/>
    </source>
</evidence>
<dbReference type="Pfam" id="PF02719">
    <property type="entry name" value="Polysacc_synt_2"/>
    <property type="match status" value="1"/>
</dbReference>
<dbReference type="EMBL" id="JABJVM010000022">
    <property type="protein sequence ID" value="MBA3927621.1"/>
    <property type="molecule type" value="Genomic_DNA"/>
</dbReference>
<gene>
    <name evidence="3" type="ORF">HPK16_14880</name>
</gene>
<reference evidence="3 4" key="2">
    <citation type="submission" date="2020-08" db="EMBL/GenBank/DDBJ databases">
        <title>Listeria ohnekaius sp. nov. and Listeria portnoyii sp. nov. isolated from non-agricultural and natural environments.</title>
        <authorList>
            <person name="Weller D."/>
            <person name="Belias A.M."/>
            <person name="Liao J."/>
            <person name="Guo S."/>
            <person name="Orsi R.H."/>
            <person name="Wiedmann M."/>
        </authorList>
    </citation>
    <scope>NUCLEOTIDE SEQUENCE [LARGE SCALE GENOMIC DNA]</scope>
    <source>
        <strain evidence="3 4">FSL W9-0585</strain>
    </source>
</reference>
<organism evidence="3 4">
    <name type="scientific">Listeria rustica</name>
    <dbReference type="NCBI Taxonomy" id="2713503"/>
    <lineage>
        <taxon>Bacteria</taxon>
        <taxon>Bacillati</taxon>
        <taxon>Bacillota</taxon>
        <taxon>Bacilli</taxon>
        <taxon>Bacillales</taxon>
        <taxon>Listeriaceae</taxon>
        <taxon>Listeria</taxon>
    </lineage>
</organism>